<comment type="caution">
    <text evidence="1">The sequence shown here is derived from an EMBL/GenBank/DDBJ whole genome shotgun (WGS) entry which is preliminary data.</text>
</comment>
<dbReference type="OrthoDB" id="666433at2"/>
<gene>
    <name evidence="1" type="ORF">FC093_00565</name>
</gene>
<name>A0A4V6XAY6_9BACT</name>
<dbReference type="RefSeq" id="WP_137259793.1">
    <property type="nucleotide sequence ID" value="NZ_SZQL01000001.1"/>
</dbReference>
<reference evidence="1 2" key="1">
    <citation type="submission" date="2019-05" db="EMBL/GenBank/DDBJ databases">
        <title>Panacibacter sp. strain 17mud1-8 Genome sequencing and assembly.</title>
        <authorList>
            <person name="Chhetri G."/>
        </authorList>
    </citation>
    <scope>NUCLEOTIDE SEQUENCE [LARGE SCALE GENOMIC DNA]</scope>
    <source>
        <strain evidence="1 2">17mud1-8</strain>
    </source>
</reference>
<keyword evidence="2" id="KW-1185">Reference proteome</keyword>
<protein>
    <recommendedName>
        <fullName evidence="3">General stress protein FMN-binding split barrel domain-containing protein</fullName>
    </recommendedName>
</protein>
<dbReference type="Proteomes" id="UP000305848">
    <property type="component" value="Unassembled WGS sequence"/>
</dbReference>
<dbReference type="AlphaFoldDB" id="A0A4V6XAY6"/>
<evidence type="ECO:0000313" key="1">
    <source>
        <dbReference type="EMBL" id="TKK71553.1"/>
    </source>
</evidence>
<sequence length="154" mass="17487">MHNNNDTTLAFLKEKIEDIRVALFKAEINSVLQLPNNIISTLKVDADGFIWFYTSCNGNYATQVDKEFFAYLDYYQKGRDSRLRVSGRACIIEGCGSDADKTESANLILLKMKIMQAEYSGNDVEKQQTWVDKIKTTFTELLAGSSPVKKYLFS</sequence>
<organism evidence="1 2">
    <name type="scientific">Ilyomonas limi</name>
    <dbReference type="NCBI Taxonomy" id="2575867"/>
    <lineage>
        <taxon>Bacteria</taxon>
        <taxon>Pseudomonadati</taxon>
        <taxon>Bacteroidota</taxon>
        <taxon>Chitinophagia</taxon>
        <taxon>Chitinophagales</taxon>
        <taxon>Chitinophagaceae</taxon>
        <taxon>Ilyomonas</taxon>
    </lineage>
</organism>
<proteinExistence type="predicted"/>
<accession>A0A4V6XAY6</accession>
<evidence type="ECO:0000313" key="2">
    <source>
        <dbReference type="Proteomes" id="UP000305848"/>
    </source>
</evidence>
<dbReference type="EMBL" id="SZQL01000001">
    <property type="protein sequence ID" value="TKK71553.1"/>
    <property type="molecule type" value="Genomic_DNA"/>
</dbReference>
<evidence type="ECO:0008006" key="3">
    <source>
        <dbReference type="Google" id="ProtNLM"/>
    </source>
</evidence>